<feature type="signal peptide" evidence="1">
    <location>
        <begin position="1"/>
        <end position="26"/>
    </location>
</feature>
<dbReference type="RefSeq" id="WP_088907513.1">
    <property type="nucleotide sequence ID" value="NZ_CP018145.1"/>
</dbReference>
<evidence type="ECO:0000313" key="3">
    <source>
        <dbReference type="EMBL" id="ASJ53717.1"/>
    </source>
</evidence>
<dbReference type="Proteomes" id="UP000197781">
    <property type="component" value="Chromosome"/>
</dbReference>
<dbReference type="PROSITE" id="PS51272">
    <property type="entry name" value="SLH"/>
    <property type="match status" value="2"/>
</dbReference>
<dbReference type="InterPro" id="IPR001119">
    <property type="entry name" value="SLH_dom"/>
</dbReference>
<feature type="domain" description="SLH" evidence="2">
    <location>
        <begin position="26"/>
        <end position="89"/>
    </location>
</feature>
<reference evidence="3 4" key="1">
    <citation type="submission" date="2016-11" db="EMBL/GenBank/DDBJ databases">
        <authorList>
            <person name="Jaros S."/>
            <person name="Januszkiewicz K."/>
            <person name="Wedrychowicz H."/>
        </authorList>
    </citation>
    <scope>NUCLEOTIDE SEQUENCE [LARGE SCALE GENOMIC DNA]</scope>
    <source>
        <strain evidence="3 4">NF2</strain>
    </source>
</reference>
<accession>A0A220MF81</accession>
<dbReference type="EMBL" id="CP018145">
    <property type="protein sequence ID" value="ASJ53717.1"/>
    <property type="molecule type" value="Genomic_DNA"/>
</dbReference>
<dbReference type="KEGG" id="bfm:BP422_09220"/>
<protein>
    <submittedName>
        <fullName evidence="3">S-layer protein</fullName>
    </submittedName>
</protein>
<dbReference type="AlphaFoldDB" id="A0A220MF81"/>
<evidence type="ECO:0000313" key="4">
    <source>
        <dbReference type="Proteomes" id="UP000197781"/>
    </source>
</evidence>
<sequence>MNIRQNMISLSFLALLTVSIAQPSFAATTPFTDLAQSGAKDKILALQQQGVIKGVDDNKFAPNETITAAQGIQLIVNAFDLSLAAITFVKAPQATDFFSKADNEAWYAESLIIAAANGLELPADLDPNAEWTKEQFIHQLMRVMETKGNLPMIKLVPVKIQDDHELTVDYQGSIQRALARDVIELDKENKLHPQKPITREESAEMIYNALAYLKNHKPMN</sequence>
<gene>
    <name evidence="3" type="ORF">BP422_09220</name>
</gene>
<proteinExistence type="predicted"/>
<organism evidence="3 4">
    <name type="scientific">Brevibacillus formosus</name>
    <dbReference type="NCBI Taxonomy" id="54913"/>
    <lineage>
        <taxon>Bacteria</taxon>
        <taxon>Bacillati</taxon>
        <taxon>Bacillota</taxon>
        <taxon>Bacilli</taxon>
        <taxon>Bacillales</taxon>
        <taxon>Paenibacillaceae</taxon>
        <taxon>Brevibacillus</taxon>
    </lineage>
</organism>
<evidence type="ECO:0000259" key="2">
    <source>
        <dbReference type="PROSITE" id="PS51272"/>
    </source>
</evidence>
<keyword evidence="1" id="KW-0732">Signal</keyword>
<evidence type="ECO:0000256" key="1">
    <source>
        <dbReference type="SAM" id="SignalP"/>
    </source>
</evidence>
<feature type="chain" id="PRO_5012149009" evidence="1">
    <location>
        <begin position="27"/>
        <end position="220"/>
    </location>
</feature>
<name>A0A220MF81_9BACL</name>
<feature type="domain" description="SLH" evidence="2">
    <location>
        <begin position="157"/>
        <end position="220"/>
    </location>
</feature>
<dbReference type="Pfam" id="PF00395">
    <property type="entry name" value="SLH"/>
    <property type="match status" value="2"/>
</dbReference>